<protein>
    <submittedName>
        <fullName evidence="1">Uncharacterized protein</fullName>
    </submittedName>
</protein>
<dbReference type="EMBL" id="JADEXG010000002">
    <property type="protein sequence ID" value="MBE9076033.1"/>
    <property type="molecule type" value="Genomic_DNA"/>
</dbReference>
<keyword evidence="2" id="KW-1185">Reference proteome</keyword>
<accession>A0A8J7AEP6</accession>
<name>A0A8J7AEP6_9CYAN</name>
<dbReference type="AlphaFoldDB" id="A0A8J7AEP6"/>
<dbReference type="Proteomes" id="UP000636505">
    <property type="component" value="Unassembled WGS sequence"/>
</dbReference>
<gene>
    <name evidence="1" type="ORF">IQ241_01780</name>
</gene>
<dbReference type="RefSeq" id="WP_193904693.1">
    <property type="nucleotide sequence ID" value="NZ_JADEXG010000002.1"/>
</dbReference>
<sequence length="131" mass="14517">MVNELVNDHLGNEQYVGISESLPEDSRDSPEVTLQNYISIEQRQSACVAWDVEAADLRRNRLYPLGANALTIPCSELGLGCQFFTILLQWSNGFPQVAPPPHHGLFFDYACPPTFRFSHRAAGQAKAAKLA</sequence>
<reference evidence="1" key="1">
    <citation type="submission" date="2020-10" db="EMBL/GenBank/DDBJ databases">
        <authorList>
            <person name="Castelo-Branco R."/>
            <person name="Eusebio N."/>
            <person name="Adriana R."/>
            <person name="Vieira A."/>
            <person name="Brugerolle De Fraissinette N."/>
            <person name="Rezende De Castro R."/>
            <person name="Schneider M.P."/>
            <person name="Vasconcelos V."/>
            <person name="Leao P.N."/>
        </authorList>
    </citation>
    <scope>NUCLEOTIDE SEQUENCE</scope>
    <source>
        <strain evidence="1">LEGE 07310</strain>
    </source>
</reference>
<evidence type="ECO:0000313" key="2">
    <source>
        <dbReference type="Proteomes" id="UP000636505"/>
    </source>
</evidence>
<evidence type="ECO:0000313" key="1">
    <source>
        <dbReference type="EMBL" id="MBE9076033.1"/>
    </source>
</evidence>
<organism evidence="1 2">
    <name type="scientific">Vasconcelosia minhoensis LEGE 07310</name>
    <dbReference type="NCBI Taxonomy" id="915328"/>
    <lineage>
        <taxon>Bacteria</taxon>
        <taxon>Bacillati</taxon>
        <taxon>Cyanobacteriota</taxon>
        <taxon>Cyanophyceae</taxon>
        <taxon>Nodosilineales</taxon>
        <taxon>Cymatolegaceae</taxon>
        <taxon>Vasconcelosia</taxon>
        <taxon>Vasconcelosia minhoensis</taxon>
    </lineage>
</organism>
<comment type="caution">
    <text evidence="1">The sequence shown here is derived from an EMBL/GenBank/DDBJ whole genome shotgun (WGS) entry which is preliminary data.</text>
</comment>
<proteinExistence type="predicted"/>